<dbReference type="RefSeq" id="WP_028052927.1">
    <property type="nucleotide sequence ID" value="NZ_ATYG01000048.1"/>
</dbReference>
<dbReference type="EMBL" id="JACCBS010000001">
    <property type="protein sequence ID" value="NYE56703.1"/>
    <property type="molecule type" value="Genomic_DNA"/>
</dbReference>
<accession>A0ABX2R6A7</accession>
<dbReference type="SUPFAM" id="SSF109604">
    <property type="entry name" value="HD-domain/PDEase-like"/>
    <property type="match status" value="1"/>
</dbReference>
<dbReference type="Proteomes" id="UP000604066">
    <property type="component" value="Unassembled WGS sequence"/>
</dbReference>
<feature type="domain" description="HD" evidence="1">
    <location>
        <begin position="25"/>
        <end position="96"/>
    </location>
</feature>
<gene>
    <name evidence="2" type="ORF">HDG70_000409</name>
</gene>
<dbReference type="InterPro" id="IPR006674">
    <property type="entry name" value="HD_domain"/>
</dbReference>
<evidence type="ECO:0000259" key="1">
    <source>
        <dbReference type="Pfam" id="PF01966"/>
    </source>
</evidence>
<dbReference type="CDD" id="cd00077">
    <property type="entry name" value="HDc"/>
    <property type="match status" value="1"/>
</dbReference>
<keyword evidence="3" id="KW-1185">Reference proteome</keyword>
<evidence type="ECO:0000313" key="2">
    <source>
        <dbReference type="EMBL" id="NYE56703.1"/>
    </source>
</evidence>
<evidence type="ECO:0000313" key="3">
    <source>
        <dbReference type="Proteomes" id="UP000604066"/>
    </source>
</evidence>
<name>A0ABX2R6A7_9THEO</name>
<dbReference type="Gene3D" id="1.10.3210.10">
    <property type="entry name" value="Hypothetical protein af1432"/>
    <property type="match status" value="1"/>
</dbReference>
<organism evidence="2 3">
    <name type="scientific">Carboxydothermus ferrireducens DSM 11255</name>
    <dbReference type="NCBI Taxonomy" id="1119529"/>
    <lineage>
        <taxon>Bacteria</taxon>
        <taxon>Bacillati</taxon>
        <taxon>Bacillota</taxon>
        <taxon>Clostridia</taxon>
        <taxon>Thermoanaerobacterales</taxon>
        <taxon>Thermoanaerobacteraceae</taxon>
        <taxon>Carboxydothermus</taxon>
    </lineage>
</organism>
<sequence>MYTVDLTDVVVALTRALEFTKERFAHHHERVAYIAATIGNKLKLEKKDYETLFWAAYLHDLAAGARLMNVDDISSIDKYDTKHAELGYKLLKDVPFFIGK</sequence>
<dbReference type="InterPro" id="IPR003607">
    <property type="entry name" value="HD/PDEase_dom"/>
</dbReference>
<reference evidence="2 3" key="1">
    <citation type="submission" date="2020-07" db="EMBL/GenBank/DDBJ databases">
        <title>Genomic Encyclopedia of Type Strains, Phase III (KMG-III): the genomes of soil and plant-associated and newly described type strains.</title>
        <authorList>
            <person name="Whitman W."/>
        </authorList>
    </citation>
    <scope>NUCLEOTIDE SEQUENCE [LARGE SCALE GENOMIC DNA]</scope>
    <source>
        <strain evidence="2 3">DSM 11255</strain>
    </source>
</reference>
<dbReference type="Pfam" id="PF01966">
    <property type="entry name" value="HD"/>
    <property type="match status" value="1"/>
</dbReference>
<proteinExistence type="predicted"/>
<protein>
    <submittedName>
        <fullName evidence="2">Response regulator RpfG family c-di-GMP phosphodiesterase</fullName>
    </submittedName>
</protein>
<comment type="caution">
    <text evidence="2">The sequence shown here is derived from an EMBL/GenBank/DDBJ whole genome shotgun (WGS) entry which is preliminary data.</text>
</comment>